<dbReference type="SUPFAM" id="SSF50129">
    <property type="entry name" value="GroES-like"/>
    <property type="match status" value="1"/>
</dbReference>
<dbReference type="Pfam" id="PF08240">
    <property type="entry name" value="ADH_N"/>
    <property type="match status" value="1"/>
</dbReference>
<feature type="non-terminal residue" evidence="4">
    <location>
        <position position="164"/>
    </location>
</feature>
<evidence type="ECO:0000259" key="3">
    <source>
        <dbReference type="SMART" id="SM00829"/>
    </source>
</evidence>
<dbReference type="GO" id="GO:0070402">
    <property type="term" value="F:NADPH binding"/>
    <property type="evidence" value="ECO:0007669"/>
    <property type="project" value="TreeGrafter"/>
</dbReference>
<dbReference type="Gene3D" id="3.40.50.720">
    <property type="entry name" value="NAD(P)-binding Rossmann-like Domain"/>
    <property type="match status" value="1"/>
</dbReference>
<evidence type="ECO:0000256" key="1">
    <source>
        <dbReference type="ARBA" id="ARBA00022857"/>
    </source>
</evidence>
<reference evidence="4" key="1">
    <citation type="submission" date="2018-05" db="EMBL/GenBank/DDBJ databases">
        <authorList>
            <person name="Lanie J.A."/>
            <person name="Ng W.-L."/>
            <person name="Kazmierczak K.M."/>
            <person name="Andrzejewski T.M."/>
            <person name="Davidsen T.M."/>
            <person name="Wayne K.J."/>
            <person name="Tettelin H."/>
            <person name="Glass J.I."/>
            <person name="Rusch D."/>
            <person name="Podicherti R."/>
            <person name="Tsui H.-C.T."/>
            <person name="Winkler M.E."/>
        </authorList>
    </citation>
    <scope>NUCLEOTIDE SEQUENCE</scope>
</reference>
<proteinExistence type="predicted"/>
<keyword evidence="2" id="KW-0560">Oxidoreductase</keyword>
<dbReference type="InterPro" id="IPR011032">
    <property type="entry name" value="GroES-like_sf"/>
</dbReference>
<sequence>MKAIQIASDNSLVWAEFDKPAPGDHEVLIKVAATAINRADLVQRTGGYPPPPGASPILGLECAGEVVAVGASCQRYGEGDRVCALLAGGGYAEYAVVDEGSVLPVPGGLTLTQAAGIPEVFATAWLNLFMEAGLQPGEKVVLHAGASGVGTAAIQMCKINAVET</sequence>
<evidence type="ECO:0000256" key="2">
    <source>
        <dbReference type="ARBA" id="ARBA00023002"/>
    </source>
</evidence>
<dbReference type="GO" id="GO:0016651">
    <property type="term" value="F:oxidoreductase activity, acting on NAD(P)H"/>
    <property type="evidence" value="ECO:0007669"/>
    <property type="project" value="TreeGrafter"/>
</dbReference>
<keyword evidence="1" id="KW-0521">NADP</keyword>
<gene>
    <name evidence="4" type="ORF">METZ01_LOCUS314785</name>
</gene>
<name>A0A382NQT5_9ZZZZ</name>
<dbReference type="EMBL" id="UINC01101261">
    <property type="protein sequence ID" value="SVC61931.1"/>
    <property type="molecule type" value="Genomic_DNA"/>
</dbReference>
<dbReference type="InterPro" id="IPR020843">
    <property type="entry name" value="ER"/>
</dbReference>
<dbReference type="PANTHER" id="PTHR48106">
    <property type="entry name" value="QUINONE OXIDOREDUCTASE PIG3-RELATED"/>
    <property type="match status" value="1"/>
</dbReference>
<protein>
    <recommendedName>
        <fullName evidence="3">Enoyl reductase (ER) domain-containing protein</fullName>
    </recommendedName>
</protein>
<dbReference type="PANTHER" id="PTHR48106:SF8">
    <property type="entry name" value="OS02G0805600 PROTEIN"/>
    <property type="match status" value="1"/>
</dbReference>
<organism evidence="4">
    <name type="scientific">marine metagenome</name>
    <dbReference type="NCBI Taxonomy" id="408172"/>
    <lineage>
        <taxon>unclassified sequences</taxon>
        <taxon>metagenomes</taxon>
        <taxon>ecological metagenomes</taxon>
    </lineage>
</organism>
<feature type="domain" description="Enoyl reductase (ER)" evidence="3">
    <location>
        <begin position="7"/>
        <end position="164"/>
    </location>
</feature>
<accession>A0A382NQT5</accession>
<dbReference type="Gene3D" id="3.90.180.10">
    <property type="entry name" value="Medium-chain alcohol dehydrogenases, catalytic domain"/>
    <property type="match status" value="1"/>
</dbReference>
<dbReference type="AlphaFoldDB" id="A0A382NQT5"/>
<dbReference type="InterPro" id="IPR013154">
    <property type="entry name" value="ADH-like_N"/>
</dbReference>
<evidence type="ECO:0000313" key="4">
    <source>
        <dbReference type="EMBL" id="SVC61931.1"/>
    </source>
</evidence>
<dbReference type="SMART" id="SM00829">
    <property type="entry name" value="PKS_ER"/>
    <property type="match status" value="1"/>
</dbReference>